<protein>
    <submittedName>
        <fullName evidence="1">Uncharacterized protein</fullName>
    </submittedName>
</protein>
<name>H2B0Z6_KAZAF</name>
<keyword evidence="2" id="KW-1185">Reference proteome</keyword>
<dbReference type="EMBL" id="HE650830">
    <property type="protein sequence ID" value="CCF60296.1"/>
    <property type="molecule type" value="Genomic_DNA"/>
</dbReference>
<organism evidence="1 2">
    <name type="scientific">Kazachstania africana (strain ATCC 22294 / BCRC 22015 / CBS 2517 / CECT 1963 / NBRC 1671 / NRRL Y-8276)</name>
    <name type="common">Yeast</name>
    <name type="synonym">Kluyveromyces africanus</name>
    <dbReference type="NCBI Taxonomy" id="1071382"/>
    <lineage>
        <taxon>Eukaryota</taxon>
        <taxon>Fungi</taxon>
        <taxon>Dikarya</taxon>
        <taxon>Ascomycota</taxon>
        <taxon>Saccharomycotina</taxon>
        <taxon>Saccharomycetes</taxon>
        <taxon>Saccharomycetales</taxon>
        <taxon>Saccharomycetaceae</taxon>
        <taxon>Kazachstania</taxon>
    </lineage>
</organism>
<dbReference type="eggNOG" id="ENOG502S5U2">
    <property type="taxonomic scope" value="Eukaryota"/>
</dbReference>
<proteinExistence type="predicted"/>
<evidence type="ECO:0000313" key="1">
    <source>
        <dbReference type="EMBL" id="CCF60296.1"/>
    </source>
</evidence>
<evidence type="ECO:0000313" key="2">
    <source>
        <dbReference type="Proteomes" id="UP000005220"/>
    </source>
</evidence>
<dbReference type="GeneID" id="13883945"/>
<dbReference type="OrthoDB" id="4068241at2759"/>
<dbReference type="Proteomes" id="UP000005220">
    <property type="component" value="Chromosome 10"/>
</dbReference>
<reference evidence="1 2" key="1">
    <citation type="journal article" date="2011" name="Proc. Natl. Acad. Sci. U.S.A.">
        <title>Evolutionary erosion of yeast sex chromosomes by mating-type switching accidents.</title>
        <authorList>
            <person name="Gordon J.L."/>
            <person name="Armisen D."/>
            <person name="Proux-Wera E."/>
            <person name="Oheigeartaigh S.S."/>
            <person name="Byrne K.P."/>
            <person name="Wolfe K.H."/>
        </authorList>
    </citation>
    <scope>NUCLEOTIDE SEQUENCE [LARGE SCALE GENOMIC DNA]</scope>
    <source>
        <strain evidence="2">ATCC 22294 / BCRC 22015 / CBS 2517 / CECT 1963 / NBRC 1671 / NRRL Y-8276</strain>
    </source>
</reference>
<dbReference type="AlphaFoldDB" id="H2B0Z6"/>
<dbReference type="KEGG" id="kaf:KAFR_0J02320"/>
<dbReference type="RefSeq" id="XP_003959431.1">
    <property type="nucleotide sequence ID" value="XM_003959382.1"/>
</dbReference>
<dbReference type="InParanoid" id="H2B0Z6"/>
<gene>
    <name evidence="1" type="primary">KAFR0J02320</name>
    <name evidence="1" type="ORF">KAFR_0J02320</name>
</gene>
<accession>H2B0Z6</accession>
<sequence>MNKDGTLLISVKNVRGIENLKPGQYVVLKIGDEVCLRFTGVSAGDEFSVAIDFNYHGTMNLDGTILELFLFERSKFLQSGRRSRHLLESCCYNLDENLIDASDDYSETWKDVILEFNSQIHLKYQVDLKFSSITPFLPLKPKNKRILKYKTQQLNGGRNSDVFVENISTKKHFKFHSIRERLFHRGAQDVHEDPSDDAIIYDLDEMPNVTCDPDYYVEEYKHGITDIGEQQPTVVIKEEDTRLLREQRYFPTNNINMTGYIGKGKWLKDSKTLSESMENWYLQPHIMSVLGPKLPPKRCPRDMLWEEYYLISKYES</sequence>
<dbReference type="HOGENOM" id="CLU_880183_0_0_1"/>